<dbReference type="SMART" id="SM00560">
    <property type="entry name" value="LamGL"/>
    <property type="match status" value="1"/>
</dbReference>
<dbReference type="EMBL" id="PDJC01000001">
    <property type="protein sequence ID" value="PFG15658.1"/>
    <property type="molecule type" value="Genomic_DNA"/>
</dbReference>
<dbReference type="InterPro" id="IPR011044">
    <property type="entry name" value="Quino_amine_DH_bsu"/>
</dbReference>
<accession>A0A2A9CMV4</accession>
<evidence type="ECO:0000259" key="9">
    <source>
        <dbReference type="PROSITE" id="PS50093"/>
    </source>
</evidence>
<dbReference type="InterPro" id="IPR035986">
    <property type="entry name" value="PKD_dom_sf"/>
</dbReference>
<keyword evidence="7" id="KW-1015">Disulfide bond</keyword>
<dbReference type="Gene3D" id="2.60.120.200">
    <property type="match status" value="1"/>
</dbReference>
<dbReference type="PANTHER" id="PTHR46730">
    <property type="entry name" value="POLYCYSTIN-1"/>
    <property type="match status" value="1"/>
</dbReference>
<keyword evidence="5" id="KW-1133">Transmembrane helix</keyword>
<dbReference type="GO" id="GO:0005886">
    <property type="term" value="C:plasma membrane"/>
    <property type="evidence" value="ECO:0007669"/>
    <property type="project" value="TreeGrafter"/>
</dbReference>
<evidence type="ECO:0000313" key="10">
    <source>
        <dbReference type="EMBL" id="PFG15658.1"/>
    </source>
</evidence>
<evidence type="ECO:0000256" key="4">
    <source>
        <dbReference type="ARBA" id="ARBA00022737"/>
    </source>
</evidence>
<dbReference type="SUPFAM" id="SSF50969">
    <property type="entry name" value="YVTN repeat-like/Quinoprotein amine dehydrogenase"/>
    <property type="match status" value="1"/>
</dbReference>
<feature type="domain" description="PKD" evidence="9">
    <location>
        <begin position="785"/>
        <end position="868"/>
    </location>
</feature>
<dbReference type="Pfam" id="PF13385">
    <property type="entry name" value="Laminin_G_3"/>
    <property type="match status" value="1"/>
</dbReference>
<dbReference type="SUPFAM" id="SSF49299">
    <property type="entry name" value="PKD domain"/>
    <property type="match status" value="3"/>
</dbReference>
<keyword evidence="3 8" id="KW-0732">Signal</keyword>
<dbReference type="PANTHER" id="PTHR46730:SF1">
    <property type="entry name" value="PLAT DOMAIN-CONTAINING PROTEIN"/>
    <property type="match status" value="1"/>
</dbReference>
<feature type="domain" description="PKD" evidence="9">
    <location>
        <begin position="872"/>
        <end position="948"/>
    </location>
</feature>
<dbReference type="AlphaFoldDB" id="A0A2A9CMV4"/>
<dbReference type="InterPro" id="IPR000601">
    <property type="entry name" value="PKD_dom"/>
</dbReference>
<gene>
    <name evidence="10" type="ORF">ATK74_0178</name>
</gene>
<evidence type="ECO:0000256" key="8">
    <source>
        <dbReference type="SAM" id="SignalP"/>
    </source>
</evidence>
<dbReference type="GO" id="GO:0006816">
    <property type="term" value="P:calcium ion transport"/>
    <property type="evidence" value="ECO:0007669"/>
    <property type="project" value="TreeGrafter"/>
</dbReference>
<sequence length="1251" mass="127445">MMKKSLIAAAASLGLVMMAAPAAQAAQLSTIAPVEPRSSSVVTAVPLPTAQIDSGVVWAVKVVGNTVYAGGKFTAARPAGSKAGENTVARSNLLSFNLTTGALNSFAPVVNGQIKALAVSPDGKRLYVGGTFSQVDGKTRWSIAAFDTATGALLETFKPAVGGSYVNTIVATNDVVYVGGLISAGNGVTRKNLMAFDAAGKLLAWAPTTDMQVDGMALTPAGDKVVVGGRFTLVNGVAQRGLVALSPSDGSIISNWIAPTIIKNGATNGKAGVYSITADADSLYATAWSFGGVAAGNLEGSARIDPDTGAITWMQDCHGDEYTAYSDGSNVYFAGHPHDCQTVGGYPQGDGSNVHYAVGFTKDVKGTLDSATASSTYSNWGGQPAPAMLNWYPDVISGSATGQGQGVWTLDGSGDYLVAGGEFPGINNKTQYGLVRFARSNVAGTTGDGPRLTGTNANAALKWTITAASPTAGLASVSVPINWDRDDKTLTYDLFRSADATTWTKVASKSLDSNFWALSSFNFVDNTAGLTPGQSYSYRVTATDSNGNVATSTDASVTISGTTVTGYQAAALADGAITYWPLGNGGATDLLGLNNGVAGFRVSTGTDPATGRSAARFQGGQSSSNIGSVNKVSQPQRFSLEGWFKTTTAAGKLFGFGSSQSGNSSSYDRHVYLSSNGALNFGVYTNKSNVISSGGGYADGKWHHVVATMDPTSGMALFVDGVQVASGANRYAQVYDGYWRIGSDSVSGWPNSNGNYFVGDVDEFAVYGTALTPGQVANHYAVGKGLTAPTASFTSAVTDLSATFTATASAGAGTITGYAWNFGDGQTGTGANPSHTYAVAGTYPVTLTVTDSNNLTGTASGSVTVTTPHAAPVADFSASASGLAVSVDASASTADGGDSLTYSWNWGDGTADGTGKTASHSYASPGDYTVTLTVTDDHSLTGTKAKTVSPTHAAPVASFTTTVDGLGVAVDASATTLSDSATASYGWDWGDGSAAGSGKTASHTYSAAGTYTVKLTVTDSFSATDTKSSTASVFDPADATVVLARFGTAVKPGWGAADKGGNWSLSGLSSSWFYVADGAGKIKLSKGLEGRATLDSVSVQDLSASASISLDALPVGGPVRFYLDLRRSADGSAGYRVRTDISVTGQVTQHLVKAVGGTETVLVSKTVSGLTYTPGDKLNLSTQLATSGGSTSFKAKVWLRSGDEPTSWTVSTTNGESALQGPGSFGVKTYTSGNATNTMVLSVDDVVVERS</sequence>
<feature type="domain" description="PKD" evidence="9">
    <location>
        <begin position="955"/>
        <end position="1040"/>
    </location>
</feature>
<dbReference type="PROSITE" id="PS50093">
    <property type="entry name" value="PKD"/>
    <property type="match status" value="3"/>
</dbReference>
<organism evidence="10 11">
    <name type="scientific">Propionicimonas paludicola</name>
    <dbReference type="NCBI Taxonomy" id="185243"/>
    <lineage>
        <taxon>Bacteria</taxon>
        <taxon>Bacillati</taxon>
        <taxon>Actinomycetota</taxon>
        <taxon>Actinomycetes</taxon>
        <taxon>Propionibacteriales</taxon>
        <taxon>Nocardioidaceae</taxon>
        <taxon>Propionicimonas</taxon>
    </lineage>
</organism>
<dbReference type="Gene3D" id="2.60.40.10">
    <property type="entry name" value="Immunoglobulins"/>
    <property type="match status" value="4"/>
</dbReference>
<protein>
    <submittedName>
        <fullName evidence="10">PKD repeat protein</fullName>
    </submittedName>
</protein>
<dbReference type="Proteomes" id="UP000226079">
    <property type="component" value="Unassembled WGS sequence"/>
</dbReference>
<dbReference type="InterPro" id="IPR022409">
    <property type="entry name" value="PKD/Chitinase_dom"/>
</dbReference>
<dbReference type="SUPFAM" id="SSF49899">
    <property type="entry name" value="Concanavalin A-like lectins/glucanases"/>
    <property type="match status" value="1"/>
</dbReference>
<evidence type="ECO:0000256" key="1">
    <source>
        <dbReference type="ARBA" id="ARBA00004141"/>
    </source>
</evidence>
<feature type="signal peptide" evidence="8">
    <location>
        <begin position="1"/>
        <end position="25"/>
    </location>
</feature>
<dbReference type="Pfam" id="PF18911">
    <property type="entry name" value="PKD_4"/>
    <property type="match status" value="3"/>
</dbReference>
<evidence type="ECO:0000256" key="5">
    <source>
        <dbReference type="ARBA" id="ARBA00022989"/>
    </source>
</evidence>
<dbReference type="OrthoDB" id="9802683at2"/>
<reference evidence="10 11" key="1">
    <citation type="submission" date="2017-10" db="EMBL/GenBank/DDBJ databases">
        <title>Sequencing the genomes of 1000 actinobacteria strains.</title>
        <authorList>
            <person name="Klenk H.-P."/>
        </authorList>
    </citation>
    <scope>NUCLEOTIDE SEQUENCE [LARGE SCALE GENOMIC DNA]</scope>
    <source>
        <strain evidence="10 11">DSM 15597</strain>
    </source>
</reference>
<dbReference type="GO" id="GO:0005261">
    <property type="term" value="F:monoatomic cation channel activity"/>
    <property type="evidence" value="ECO:0007669"/>
    <property type="project" value="TreeGrafter"/>
</dbReference>
<dbReference type="SMART" id="SM00089">
    <property type="entry name" value="PKD"/>
    <property type="match status" value="3"/>
</dbReference>
<dbReference type="GO" id="GO:0005975">
    <property type="term" value="P:carbohydrate metabolic process"/>
    <property type="evidence" value="ECO:0007669"/>
    <property type="project" value="UniProtKB-ARBA"/>
</dbReference>
<comment type="subcellular location">
    <subcellularLocation>
        <location evidence="1">Membrane</location>
        <topology evidence="1">Multi-pass membrane protein</topology>
    </subcellularLocation>
</comment>
<evidence type="ECO:0000313" key="11">
    <source>
        <dbReference type="Proteomes" id="UP000226079"/>
    </source>
</evidence>
<feature type="chain" id="PRO_5012902410" evidence="8">
    <location>
        <begin position="26"/>
        <end position="1251"/>
    </location>
</feature>
<proteinExistence type="predicted"/>
<dbReference type="InterPro" id="IPR013320">
    <property type="entry name" value="ConA-like_dom_sf"/>
</dbReference>
<comment type="caution">
    <text evidence="10">The sequence shown here is derived from an EMBL/GenBank/DDBJ whole genome shotgun (WGS) entry which is preliminary data.</text>
</comment>
<evidence type="ECO:0000256" key="7">
    <source>
        <dbReference type="ARBA" id="ARBA00023157"/>
    </source>
</evidence>
<evidence type="ECO:0000256" key="2">
    <source>
        <dbReference type="ARBA" id="ARBA00022692"/>
    </source>
</evidence>
<name>A0A2A9CMV4_9ACTN</name>
<dbReference type="CDD" id="cd00146">
    <property type="entry name" value="PKD"/>
    <property type="match status" value="3"/>
</dbReference>
<keyword evidence="6" id="KW-0472">Membrane</keyword>
<dbReference type="InterPro" id="IPR013783">
    <property type="entry name" value="Ig-like_fold"/>
</dbReference>
<evidence type="ECO:0000256" key="6">
    <source>
        <dbReference type="ARBA" id="ARBA00023136"/>
    </source>
</evidence>
<keyword evidence="11" id="KW-1185">Reference proteome</keyword>
<keyword evidence="4" id="KW-0677">Repeat</keyword>
<evidence type="ECO:0000256" key="3">
    <source>
        <dbReference type="ARBA" id="ARBA00022729"/>
    </source>
</evidence>
<keyword evidence="2" id="KW-0812">Transmembrane</keyword>
<dbReference type="InterPro" id="IPR006558">
    <property type="entry name" value="LamG-like"/>
</dbReference>